<evidence type="ECO:0000256" key="2">
    <source>
        <dbReference type="ARBA" id="ARBA00006188"/>
    </source>
</evidence>
<dbReference type="Proteomes" id="UP000327013">
    <property type="component" value="Unassembled WGS sequence"/>
</dbReference>
<evidence type="ECO:0000256" key="3">
    <source>
        <dbReference type="ARBA" id="ARBA00012593"/>
    </source>
</evidence>
<evidence type="ECO:0000259" key="8">
    <source>
        <dbReference type="Pfam" id="PF00723"/>
    </source>
</evidence>
<keyword evidence="4" id="KW-0378">Hydrolase</keyword>
<evidence type="ECO:0000313" key="9">
    <source>
        <dbReference type="EMBL" id="KAB8556618.1"/>
    </source>
</evidence>
<proteinExistence type="inferred from homology"/>
<accession>A0A5N6L482</accession>
<dbReference type="Gene3D" id="1.50.10.10">
    <property type="match status" value="1"/>
</dbReference>
<comment type="catalytic activity">
    <reaction evidence="1">
        <text>Hydrolysis of terminal (1-&gt;4)-linked alpha-D-glucose residues successively from non-reducing ends of the chains with release of beta-D-glucose.</text>
        <dbReference type="EC" id="3.2.1.3"/>
    </reaction>
</comment>
<dbReference type="InterPro" id="IPR012341">
    <property type="entry name" value="6hp_glycosidase-like_sf"/>
</dbReference>
<dbReference type="InterPro" id="IPR000165">
    <property type="entry name" value="Glucoamylase"/>
</dbReference>
<evidence type="ECO:0000256" key="5">
    <source>
        <dbReference type="ARBA" id="ARBA00023277"/>
    </source>
</evidence>
<dbReference type="OrthoDB" id="6123450at2759"/>
<dbReference type="PANTHER" id="PTHR31616:SF9">
    <property type="entry name" value="GLUCOAMYLASE, INTRACELLULAR SPORULATION-SPECIFIC"/>
    <property type="match status" value="1"/>
</dbReference>
<comment type="similarity">
    <text evidence="2">Belongs to the glycosyl hydrolase 15 family.</text>
</comment>
<dbReference type="GO" id="GO:0000272">
    <property type="term" value="P:polysaccharide catabolic process"/>
    <property type="evidence" value="ECO:0007669"/>
    <property type="project" value="UniProtKB-KW"/>
</dbReference>
<keyword evidence="10" id="KW-1185">Reference proteome</keyword>
<evidence type="ECO:0000256" key="6">
    <source>
        <dbReference type="ARBA" id="ARBA00023295"/>
    </source>
</evidence>
<comment type="caution">
    <text evidence="9">The sequence shown here is derived from an EMBL/GenBank/DDBJ whole genome shotgun (WGS) entry which is preliminary data.</text>
</comment>
<dbReference type="Pfam" id="PF00723">
    <property type="entry name" value="Glyco_hydro_15"/>
    <property type="match status" value="1"/>
</dbReference>
<dbReference type="PRINTS" id="PR00736">
    <property type="entry name" value="GLHYDRLASE15"/>
</dbReference>
<dbReference type="GO" id="GO:0004339">
    <property type="term" value="F:glucan 1,4-alpha-glucosidase activity"/>
    <property type="evidence" value="ECO:0007669"/>
    <property type="project" value="UniProtKB-EC"/>
</dbReference>
<keyword evidence="5" id="KW-0119">Carbohydrate metabolism</keyword>
<name>A0A5N6L482_9ROSI</name>
<feature type="domain" description="GH15-like" evidence="8">
    <location>
        <begin position="189"/>
        <end position="608"/>
    </location>
</feature>
<dbReference type="InterPro" id="IPR011613">
    <property type="entry name" value="GH15-like"/>
</dbReference>
<keyword evidence="6" id="KW-0326">Glycosidase</keyword>
<dbReference type="SUPFAM" id="SSF48208">
    <property type="entry name" value="Six-hairpin glycosidases"/>
    <property type="match status" value="1"/>
</dbReference>
<reference evidence="9 10" key="1">
    <citation type="submission" date="2019-06" db="EMBL/GenBank/DDBJ databases">
        <title>A chromosomal-level reference genome of Carpinus fangiana (Coryloideae, Betulaceae).</title>
        <authorList>
            <person name="Yang X."/>
            <person name="Wang Z."/>
            <person name="Zhang L."/>
            <person name="Hao G."/>
            <person name="Liu J."/>
            <person name="Yang Y."/>
        </authorList>
    </citation>
    <scope>NUCLEOTIDE SEQUENCE [LARGE SCALE GENOMIC DNA]</scope>
    <source>
        <strain evidence="9">Cfa_2016G</strain>
        <tissue evidence="9">Leaf</tissue>
    </source>
</reference>
<evidence type="ECO:0000256" key="4">
    <source>
        <dbReference type="ARBA" id="ARBA00022801"/>
    </source>
</evidence>
<dbReference type="InterPro" id="IPR008928">
    <property type="entry name" value="6-hairpin_glycosidase_sf"/>
</dbReference>
<dbReference type="EC" id="3.2.1.3" evidence="3"/>
<organism evidence="9 10">
    <name type="scientific">Carpinus fangiana</name>
    <dbReference type="NCBI Taxonomy" id="176857"/>
    <lineage>
        <taxon>Eukaryota</taxon>
        <taxon>Viridiplantae</taxon>
        <taxon>Streptophyta</taxon>
        <taxon>Embryophyta</taxon>
        <taxon>Tracheophyta</taxon>
        <taxon>Spermatophyta</taxon>
        <taxon>Magnoliopsida</taxon>
        <taxon>eudicotyledons</taxon>
        <taxon>Gunneridae</taxon>
        <taxon>Pentapetalae</taxon>
        <taxon>rosids</taxon>
        <taxon>fabids</taxon>
        <taxon>Fagales</taxon>
        <taxon>Betulaceae</taxon>
        <taxon>Carpinus</taxon>
    </lineage>
</organism>
<sequence>MVLISQMAWPAAGVATLHEASPCSTKTLAHAVPGVGTGVQLASYSYCSGTLNATAFVENTNYNKIVRLYYTNSNGVVTPLSILQLGYAGDVPGASGWENWIASAQYANLDGVQRLVNITYQDLDAPRDYSQILNEAVTASGPTPTTSSIPRPYATPSGFAGDITNYTLPNAASHVGVAKSKLFANVFPNGTVIAAQSFVAPDYAFDWVRDSSLTFDVIEQFYEAASGEKKSLYASLLFNYAKGRVSQQLDPNLQTGLGEPKFNLDGRVFTGPWGRPQNDGPASTSITLLNFANAFLKAGGPKKQIMEHIWDSSRWPGTAPVKRDLFFIASNWTAPSFDAWEEVESDHLYNKLVQHRALRLGAQFARSVNDSSAASSFAAAASAIEDNLPIFWDNLRNLILYSYGPVINNKYSYKDIAVLLGINHGYNNDSIYAPTDDKVLATAVQIATCFLPVYSISSKTKNAAGLPLAPPVGRYPEDVYDGVATSQGNPWYMTTATVAEYLYRTALSFQSSSSITVSEISLPFWTYFAPIPGGTYGSSRYQINHKYTGRDRARMLDALHGWGDTFLRTVQYYTPPDKRLSEEFNRETGLPRGAADLTWSYASLLSAAMARSDVKGDKLYRSRLANL</sequence>
<gene>
    <name evidence="9" type="ORF">FH972_025655</name>
</gene>
<evidence type="ECO:0000256" key="1">
    <source>
        <dbReference type="ARBA" id="ARBA00001863"/>
    </source>
</evidence>
<protein>
    <recommendedName>
        <fullName evidence="3">glucan 1,4-alpha-glucosidase</fullName>
        <ecNumber evidence="3">3.2.1.3</ecNumber>
    </recommendedName>
</protein>
<dbReference type="EMBL" id="VIBQ01000062">
    <property type="protein sequence ID" value="KAB8556618.1"/>
    <property type="molecule type" value="Genomic_DNA"/>
</dbReference>
<evidence type="ECO:0000256" key="7">
    <source>
        <dbReference type="ARBA" id="ARBA00023326"/>
    </source>
</evidence>
<keyword evidence="7" id="KW-0624">Polysaccharide degradation</keyword>
<dbReference type="AlphaFoldDB" id="A0A5N6L482"/>
<dbReference type="PANTHER" id="PTHR31616">
    <property type="entry name" value="TREHALASE"/>
    <property type="match status" value="1"/>
</dbReference>
<evidence type="ECO:0000313" key="10">
    <source>
        <dbReference type="Proteomes" id="UP000327013"/>
    </source>
</evidence>